<evidence type="ECO:0000313" key="1">
    <source>
        <dbReference type="EMBL" id="RMX68921.1"/>
    </source>
</evidence>
<dbReference type="Proteomes" id="UP000282087">
    <property type="component" value="Unassembled WGS sequence"/>
</dbReference>
<keyword evidence="2" id="KW-1185">Reference proteome</keyword>
<dbReference type="AlphaFoldDB" id="A0A3M6VSB7"/>
<proteinExistence type="predicted"/>
<name>A0A3M6VSB7_9STRA</name>
<dbReference type="EMBL" id="QLLG01000047">
    <property type="protein sequence ID" value="RMX68921.1"/>
    <property type="molecule type" value="Genomic_DNA"/>
</dbReference>
<gene>
    <name evidence="1" type="ORF">DD238_002803</name>
</gene>
<reference evidence="1 2" key="1">
    <citation type="submission" date="2018-06" db="EMBL/GenBank/DDBJ databases">
        <title>Comparative genomics of downy mildews reveals potential adaptations to biotrophy.</title>
        <authorList>
            <person name="Fletcher K."/>
            <person name="Klosterman S.J."/>
            <person name="Derevnina L."/>
            <person name="Martin F."/>
            <person name="Koike S."/>
            <person name="Reyes Chin-Wo S."/>
            <person name="Mou B."/>
            <person name="Michelmore R."/>
        </authorList>
    </citation>
    <scope>NUCLEOTIDE SEQUENCE [LARGE SCALE GENOMIC DNA]</scope>
    <source>
        <strain evidence="1 2">R14</strain>
    </source>
</reference>
<comment type="caution">
    <text evidence="1">The sequence shown here is derived from an EMBL/GenBank/DDBJ whole genome shotgun (WGS) entry which is preliminary data.</text>
</comment>
<accession>A0A3M6VSB7</accession>
<organism evidence="1 2">
    <name type="scientific">Peronospora effusa</name>
    <dbReference type="NCBI Taxonomy" id="542832"/>
    <lineage>
        <taxon>Eukaryota</taxon>
        <taxon>Sar</taxon>
        <taxon>Stramenopiles</taxon>
        <taxon>Oomycota</taxon>
        <taxon>Peronosporomycetes</taxon>
        <taxon>Peronosporales</taxon>
        <taxon>Peronosporaceae</taxon>
        <taxon>Peronospora</taxon>
    </lineage>
</organism>
<evidence type="ECO:0000313" key="2">
    <source>
        <dbReference type="Proteomes" id="UP000282087"/>
    </source>
</evidence>
<dbReference type="STRING" id="542832.A0A3M6VSB7"/>
<sequence>MNSFDGLNCPGAGAASDCYRKICLPQLPSAFVVRMTGPETEDGQIGQQAGDPMDLLDMGDLTLREPSRLLRTLWQQRQLAQAWSTFVVALLLRLLQWQSAVLTATITGVASSVTRLRSVWCQCRLQSRFYKLGTGTNRKLDCVHECEHAVGQRRCGIEPYSAGSDQEQLERRRGIYPFRFRSLGCFYRDRQHGVDSVYQHVTEYRRSERALLYVGNGWMWRRRRVRASWTHYCFFVAKRPIDGKMICTMTNIVALFELTFDDTNITKVCLKMDQ</sequence>
<protein>
    <submittedName>
        <fullName evidence="1">Uncharacterized protein</fullName>
    </submittedName>
</protein>